<dbReference type="AlphaFoldDB" id="A0A7R9Q6W6"/>
<feature type="compositionally biased region" description="Basic and acidic residues" evidence="1">
    <location>
        <begin position="139"/>
        <end position="149"/>
    </location>
</feature>
<protein>
    <recommendedName>
        <fullName evidence="4">Survival of motor neuron-related-splicing factor 30</fullName>
    </recommendedName>
</protein>
<accession>A0A7R9Q6W6</accession>
<organism evidence="2">
    <name type="scientific">Medioppia subpectinata</name>
    <dbReference type="NCBI Taxonomy" id="1979941"/>
    <lineage>
        <taxon>Eukaryota</taxon>
        <taxon>Metazoa</taxon>
        <taxon>Ecdysozoa</taxon>
        <taxon>Arthropoda</taxon>
        <taxon>Chelicerata</taxon>
        <taxon>Arachnida</taxon>
        <taxon>Acari</taxon>
        <taxon>Acariformes</taxon>
        <taxon>Sarcoptiformes</taxon>
        <taxon>Oribatida</taxon>
        <taxon>Brachypylina</taxon>
        <taxon>Oppioidea</taxon>
        <taxon>Oppiidae</taxon>
        <taxon>Medioppia</taxon>
    </lineage>
</organism>
<reference evidence="2" key="1">
    <citation type="submission" date="2020-11" db="EMBL/GenBank/DDBJ databases">
        <authorList>
            <person name="Tran Van P."/>
        </authorList>
    </citation>
    <scope>NUCLEOTIDE SEQUENCE</scope>
</reference>
<gene>
    <name evidence="2" type="ORF">OSB1V03_LOCUS13684</name>
</gene>
<evidence type="ECO:0000313" key="2">
    <source>
        <dbReference type="EMBL" id="CAD7633287.1"/>
    </source>
</evidence>
<dbReference type="OrthoDB" id="79171at2759"/>
<evidence type="ECO:0008006" key="4">
    <source>
        <dbReference type="Google" id="ProtNLM"/>
    </source>
</evidence>
<feature type="region of interest" description="Disordered" evidence="1">
    <location>
        <begin position="132"/>
        <end position="169"/>
    </location>
</feature>
<name>A0A7R9Q6W6_9ACAR</name>
<keyword evidence="3" id="KW-1185">Reference proteome</keyword>
<feature type="region of interest" description="Disordered" evidence="1">
    <location>
        <begin position="58"/>
        <end position="85"/>
    </location>
</feature>
<sequence length="169" mass="19270">FYEARVDDITSDGQCTVVFKHRKVSEVCLVSLLKPIGRKRSKMSTNTSNSYDNRVKRQAVTDQKEYLKKKQQKKKERLKDLEEEREKDKVKWQSFNTKAYNKNLKGATKKSIFASPESVSGRVGVGTCGVGGKPMTEFTHQEKWKKEKAGSSGMVSGAHSRLAHNHRYK</sequence>
<evidence type="ECO:0000313" key="3">
    <source>
        <dbReference type="Proteomes" id="UP000759131"/>
    </source>
</evidence>
<dbReference type="EMBL" id="CAJPIZ010012479">
    <property type="protein sequence ID" value="CAG2113717.1"/>
    <property type="molecule type" value="Genomic_DNA"/>
</dbReference>
<feature type="non-terminal residue" evidence="2">
    <location>
        <position position="1"/>
    </location>
</feature>
<dbReference type="Proteomes" id="UP000759131">
    <property type="component" value="Unassembled WGS sequence"/>
</dbReference>
<dbReference type="EMBL" id="OC867054">
    <property type="protein sequence ID" value="CAD7633287.1"/>
    <property type="molecule type" value="Genomic_DNA"/>
</dbReference>
<evidence type="ECO:0000256" key="1">
    <source>
        <dbReference type="SAM" id="MobiDB-lite"/>
    </source>
</evidence>
<proteinExistence type="predicted"/>